<sequence>MWEAVRFLFFSSVESFAAFSLMLSIFRLKPLEFLWPGLFSFLIMNLISFFLREQMSLAFMVPAISTIIFILLITTVVRVPILWAAIIAMTGMFIYTAFQAIVILSLFGSFTEDMQYSSAGTVVQIITSAWTLFFVWILLKFKIGFTAEFERLRFKWEHIAVIIFIIVGLVASATVMFYNNLLFIILVLALVAGLFLYYAIVKEREELSSNDD</sequence>
<evidence type="ECO:0000256" key="1">
    <source>
        <dbReference type="SAM" id="Phobius"/>
    </source>
</evidence>
<evidence type="ECO:0000313" key="2">
    <source>
        <dbReference type="EMBL" id="ODA08490.1"/>
    </source>
</evidence>
<gene>
    <name evidence="2" type="ORF">A7312_03510</name>
</gene>
<dbReference type="Proteomes" id="UP000094974">
    <property type="component" value="Unassembled WGS sequence"/>
</dbReference>
<feature type="transmembrane region" description="Helical" evidence="1">
    <location>
        <begin position="159"/>
        <end position="177"/>
    </location>
</feature>
<organism evidence="2 3">
    <name type="scientific">Paenibacillus polymyxa</name>
    <name type="common">Bacillus polymyxa</name>
    <dbReference type="NCBI Taxonomy" id="1406"/>
    <lineage>
        <taxon>Bacteria</taxon>
        <taxon>Bacillati</taxon>
        <taxon>Bacillota</taxon>
        <taxon>Bacilli</taxon>
        <taxon>Bacillales</taxon>
        <taxon>Paenibacillaceae</taxon>
        <taxon>Paenibacillus</taxon>
    </lineage>
</organism>
<keyword evidence="3" id="KW-1185">Reference proteome</keyword>
<feature type="transmembrane region" description="Helical" evidence="1">
    <location>
        <begin position="6"/>
        <end position="26"/>
    </location>
</feature>
<feature type="transmembrane region" description="Helical" evidence="1">
    <location>
        <begin position="81"/>
        <end position="107"/>
    </location>
</feature>
<proteinExistence type="predicted"/>
<protein>
    <submittedName>
        <fullName evidence="2">Uncharacterized protein</fullName>
    </submittedName>
</protein>
<feature type="transmembrane region" description="Helical" evidence="1">
    <location>
        <begin position="183"/>
        <end position="201"/>
    </location>
</feature>
<dbReference type="RefSeq" id="WP_068939812.1">
    <property type="nucleotide sequence ID" value="NZ_LYND01000129.1"/>
</dbReference>
<reference evidence="3" key="1">
    <citation type="submission" date="2016-05" db="EMBL/GenBank/DDBJ databases">
        <title>Whole genome shotgun sequencing of cultured foodborne pathogen.</title>
        <authorList>
            <person name="Zheng J."/>
            <person name="Timme R."/>
            <person name="Allard M."/>
            <person name="Strain E."/>
            <person name="Luo Y."/>
            <person name="Brown E."/>
        </authorList>
    </citation>
    <scope>NUCLEOTIDE SEQUENCE [LARGE SCALE GENOMIC DNA]</scope>
    <source>
        <strain evidence="3">CFSAN034343</strain>
    </source>
</reference>
<feature type="transmembrane region" description="Helical" evidence="1">
    <location>
        <begin position="57"/>
        <end position="74"/>
    </location>
</feature>
<keyword evidence="1" id="KW-1133">Transmembrane helix</keyword>
<name>A0ABX2ZAL6_PAEPO</name>
<keyword evidence="1" id="KW-0812">Transmembrane</keyword>
<accession>A0ABX2ZAL6</accession>
<comment type="caution">
    <text evidence="2">The sequence shown here is derived from an EMBL/GenBank/DDBJ whole genome shotgun (WGS) entry which is preliminary data.</text>
</comment>
<evidence type="ECO:0000313" key="3">
    <source>
        <dbReference type="Proteomes" id="UP000094974"/>
    </source>
</evidence>
<feature type="transmembrane region" description="Helical" evidence="1">
    <location>
        <begin position="33"/>
        <end position="51"/>
    </location>
</feature>
<keyword evidence="1" id="KW-0472">Membrane</keyword>
<feature type="transmembrane region" description="Helical" evidence="1">
    <location>
        <begin position="119"/>
        <end position="139"/>
    </location>
</feature>
<dbReference type="EMBL" id="LYND01000129">
    <property type="protein sequence ID" value="ODA08490.1"/>
    <property type="molecule type" value="Genomic_DNA"/>
</dbReference>